<keyword evidence="1" id="KW-0812">Transmembrane</keyword>
<dbReference type="AlphaFoldDB" id="F5Y1R5"/>
<dbReference type="EMBL" id="CP000245">
    <property type="protein sequence ID" value="AEG92316.1"/>
    <property type="molecule type" value="Genomic_DNA"/>
</dbReference>
<evidence type="ECO:0000256" key="1">
    <source>
        <dbReference type="SAM" id="Phobius"/>
    </source>
</evidence>
<reference evidence="3" key="1">
    <citation type="submission" date="2006-01" db="EMBL/GenBank/DDBJ databases">
        <title>Genome of the cyst-dividing bacterium Ramlibacter tataouinensis.</title>
        <authorList>
            <person name="Barakat M."/>
            <person name="Ortet P."/>
            <person name="De Luca G."/>
            <person name="Jourlin-Castelli C."/>
            <person name="Ansaldi M."/>
            <person name="Py B."/>
            <person name="Fichant G."/>
            <person name="Coutinho P."/>
            <person name="Voulhoux R."/>
            <person name="Bastien O."/>
            <person name="Roy S."/>
            <person name="Marechal E."/>
            <person name="Henrissat B."/>
            <person name="Quentin Y."/>
            <person name="Noirot P."/>
            <person name="Filloux A."/>
            <person name="Mejean V."/>
            <person name="DuBow M."/>
            <person name="Barras F."/>
            <person name="Heulin T."/>
        </authorList>
    </citation>
    <scope>NUCLEOTIDE SEQUENCE [LARGE SCALE GENOMIC DNA]</scope>
    <source>
        <strain evidence="3">ATCC BAA-407 / DSM 14655 / LMG 21543 / TTB310</strain>
    </source>
</reference>
<dbReference type="InterPro" id="IPR013362">
    <property type="entry name" value="Pilus_4_PilV"/>
</dbReference>
<evidence type="ECO:0008006" key="4">
    <source>
        <dbReference type="Google" id="ProtNLM"/>
    </source>
</evidence>
<evidence type="ECO:0000313" key="2">
    <source>
        <dbReference type="EMBL" id="AEG92316.1"/>
    </source>
</evidence>
<proteinExistence type="predicted"/>
<gene>
    <name evidence="2" type="ordered locus">Rta_12310</name>
</gene>
<sequence length="154" mass="16357">MRHAVSSLAPARGVAMVEVLVAVVIFALGVLGLVRLQATAVKMSTDARQRAEATFLADQLLARMLIAAPADAMSFRHMADGTVACSPTGSASTHPVVTDWLSQVTAAFPRATAAEQQVIVSGSPPDEVTVRLCWRNGEGDTPHTLELVNRVQWP</sequence>
<dbReference type="KEGG" id="rta:Rta_12310"/>
<feature type="transmembrane region" description="Helical" evidence="1">
    <location>
        <begin position="12"/>
        <end position="34"/>
    </location>
</feature>
<dbReference type="HOGENOM" id="CLU_103234_4_0_4"/>
<dbReference type="STRING" id="365046.Rta_12310"/>
<name>F5Y1R5_RAMTT</name>
<keyword evidence="3" id="KW-1185">Reference proteome</keyword>
<dbReference type="Proteomes" id="UP000008385">
    <property type="component" value="Chromosome"/>
</dbReference>
<dbReference type="RefSeq" id="WP_013900549.1">
    <property type="nucleotide sequence ID" value="NC_015677.1"/>
</dbReference>
<dbReference type="eggNOG" id="COG4967">
    <property type="taxonomic scope" value="Bacteria"/>
</dbReference>
<keyword evidence="1" id="KW-1133">Transmembrane helix</keyword>
<dbReference type="OrthoDB" id="193195at2"/>
<protein>
    <recommendedName>
        <fullName evidence="4">Type IV pilus modification protein PilV</fullName>
    </recommendedName>
</protein>
<organism evidence="2 3">
    <name type="scientific">Ramlibacter tataouinensis (strain ATCC BAA-407 / DSM 14655 / LMG 21543 / TTB310)</name>
    <dbReference type="NCBI Taxonomy" id="365046"/>
    <lineage>
        <taxon>Bacteria</taxon>
        <taxon>Pseudomonadati</taxon>
        <taxon>Pseudomonadota</taxon>
        <taxon>Betaproteobacteria</taxon>
        <taxon>Burkholderiales</taxon>
        <taxon>Comamonadaceae</taxon>
        <taxon>Ramlibacter</taxon>
    </lineage>
</organism>
<reference evidence="2 3" key="2">
    <citation type="journal article" date="2011" name="PLoS ONE">
        <title>The Cyst-Dividing Bacterium Ramlibacter tataouinensis TTB310 Genome Reveals a Well-Stocked Toolbox for Adaptation to a Desert Environment.</title>
        <authorList>
            <person name="De Luca G."/>
            <person name="Barakat M."/>
            <person name="Ortet P."/>
            <person name="Fochesato S."/>
            <person name="Jourlin-Castelli C."/>
            <person name="Ansaldi M."/>
            <person name="Py B."/>
            <person name="Fichant G."/>
            <person name="Coutinho P.M."/>
            <person name="Voulhoux R."/>
            <person name="Bastien O."/>
            <person name="Marechal E."/>
            <person name="Henrissat B."/>
            <person name="Quentin Y."/>
            <person name="Noirot P."/>
            <person name="Filloux A."/>
            <person name="Mejean V."/>
            <person name="Dubow M.S."/>
            <person name="Barras F."/>
            <person name="Barbe V."/>
            <person name="Weissenbach J."/>
            <person name="Mihalcescu I."/>
            <person name="Vermeglio A."/>
            <person name="Achouak W."/>
            <person name="Heulin T."/>
        </authorList>
    </citation>
    <scope>NUCLEOTIDE SEQUENCE [LARGE SCALE GENOMIC DNA]</scope>
    <source>
        <strain evidence="3">ATCC BAA-407 / DSM 14655 / LMG 21543 / TTB310</strain>
    </source>
</reference>
<evidence type="ECO:0000313" key="3">
    <source>
        <dbReference type="Proteomes" id="UP000008385"/>
    </source>
</evidence>
<accession>F5Y1R5</accession>
<keyword evidence="1" id="KW-0472">Membrane</keyword>
<dbReference type="NCBIfam" id="TIGR02523">
    <property type="entry name" value="type_IV_pilV"/>
    <property type="match status" value="1"/>
</dbReference>